<dbReference type="Gene3D" id="2.40.128.140">
    <property type="entry name" value="Outer membrane protein"/>
    <property type="match status" value="1"/>
</dbReference>
<dbReference type="InterPro" id="IPR018707">
    <property type="entry name" value="LpxR"/>
</dbReference>
<evidence type="ECO:0000313" key="2">
    <source>
        <dbReference type="EMBL" id="SLN69944.1"/>
    </source>
</evidence>
<evidence type="ECO:0000256" key="1">
    <source>
        <dbReference type="SAM" id="SignalP"/>
    </source>
</evidence>
<dbReference type="AlphaFoldDB" id="A0A1Y5TRP8"/>
<proteinExistence type="predicted"/>
<sequence>MRRLAPAILLCLGLAGPAAAQGQVTLGFGRIFSNDLFGDGEDRWRTGSYTWSLVRGTGWDGARPETPFDVVDYRFRSEIIAPTRLNGAGLLARPYAGIFAVGLHTHYARGPLDVSLGSDVVFTGPQTRWSDIQAWFHELVDAPRMGVEGAQIEDGTHLSSTAEVAWPLHLGAETLLRPFVEAQAGVEQLVRAGADVLIGEIVRDSLLLRDPVTGHLYRGIEGEGSGFAYVLGADWTRIDDSLYLPEGGRATLEPDRIRLRAGVHLQMGPQTSFFYGATYLSEEFKEQPEGQVTGSLKFNVNF</sequence>
<feature type="signal peptide" evidence="1">
    <location>
        <begin position="1"/>
        <end position="20"/>
    </location>
</feature>
<dbReference type="EMBL" id="FWFZ01000022">
    <property type="protein sequence ID" value="SLN69944.1"/>
    <property type="molecule type" value="Genomic_DNA"/>
</dbReference>
<evidence type="ECO:0000313" key="3">
    <source>
        <dbReference type="Proteomes" id="UP000193900"/>
    </source>
</evidence>
<gene>
    <name evidence="2" type="ORF">ROA7023_03403</name>
</gene>
<dbReference type="OrthoDB" id="7721289at2"/>
<keyword evidence="3" id="KW-1185">Reference proteome</keyword>
<dbReference type="Proteomes" id="UP000193900">
    <property type="component" value="Unassembled WGS sequence"/>
</dbReference>
<name>A0A1Y5TRP8_9RHOB</name>
<evidence type="ECO:0008006" key="4">
    <source>
        <dbReference type="Google" id="ProtNLM"/>
    </source>
</evidence>
<dbReference type="Pfam" id="PF09982">
    <property type="entry name" value="LpxR"/>
    <property type="match status" value="1"/>
</dbReference>
<keyword evidence="1" id="KW-0732">Signal</keyword>
<feature type="chain" id="PRO_5012011930" description="Lipid A deacylase LpxR family protein" evidence="1">
    <location>
        <begin position="21"/>
        <end position="302"/>
    </location>
</feature>
<reference evidence="2 3" key="1">
    <citation type="submission" date="2017-03" db="EMBL/GenBank/DDBJ databases">
        <authorList>
            <person name="Afonso C.L."/>
            <person name="Miller P.J."/>
            <person name="Scott M.A."/>
            <person name="Spackman E."/>
            <person name="Goraichik I."/>
            <person name="Dimitrov K.M."/>
            <person name="Suarez D.L."/>
            <person name="Swayne D.E."/>
        </authorList>
    </citation>
    <scope>NUCLEOTIDE SEQUENCE [LARGE SCALE GENOMIC DNA]</scope>
    <source>
        <strain evidence="2 3">CECT 7023</strain>
    </source>
</reference>
<organism evidence="2 3">
    <name type="scientific">Roseisalinus antarcticus</name>
    <dbReference type="NCBI Taxonomy" id="254357"/>
    <lineage>
        <taxon>Bacteria</taxon>
        <taxon>Pseudomonadati</taxon>
        <taxon>Pseudomonadota</taxon>
        <taxon>Alphaproteobacteria</taxon>
        <taxon>Rhodobacterales</taxon>
        <taxon>Roseobacteraceae</taxon>
        <taxon>Roseisalinus</taxon>
    </lineage>
</organism>
<dbReference type="RefSeq" id="WP_085880186.1">
    <property type="nucleotide sequence ID" value="NZ_FWFZ01000022.1"/>
</dbReference>
<dbReference type="InterPro" id="IPR037107">
    <property type="entry name" value="Put_OMP_sf"/>
</dbReference>
<protein>
    <recommendedName>
        <fullName evidence="4">Lipid A deacylase LpxR family protein</fullName>
    </recommendedName>
</protein>
<accession>A0A1Y5TRP8</accession>